<proteinExistence type="predicted"/>
<dbReference type="Pfam" id="PF07969">
    <property type="entry name" value="Amidohydro_3"/>
    <property type="match status" value="1"/>
</dbReference>
<comment type="caution">
    <text evidence="2">The sequence shown here is derived from an EMBL/GenBank/DDBJ whole genome shotgun (WGS) entry which is preliminary data.</text>
</comment>
<evidence type="ECO:0000259" key="1">
    <source>
        <dbReference type="Pfam" id="PF07969"/>
    </source>
</evidence>
<dbReference type="InterPro" id="IPR013108">
    <property type="entry name" value="Amidohydro_3"/>
</dbReference>
<dbReference type="Gene3D" id="3.20.20.140">
    <property type="entry name" value="Metal-dependent hydrolases"/>
    <property type="match status" value="1"/>
</dbReference>
<dbReference type="OrthoDB" id="3173428at2"/>
<dbReference type="SUPFAM" id="SSF51556">
    <property type="entry name" value="Metallo-dependent hydrolases"/>
    <property type="match status" value="1"/>
</dbReference>
<protein>
    <recommendedName>
        <fullName evidence="1">Amidohydrolase 3 domain-containing protein</fullName>
    </recommendedName>
</protein>
<accession>A0A2T0R226</accession>
<dbReference type="SUPFAM" id="SSF51338">
    <property type="entry name" value="Composite domain of metallo-dependent hydrolases"/>
    <property type="match status" value="1"/>
</dbReference>
<dbReference type="InterPro" id="IPR033932">
    <property type="entry name" value="YtcJ-like"/>
</dbReference>
<dbReference type="CDD" id="cd01300">
    <property type="entry name" value="YtcJ_like"/>
    <property type="match status" value="1"/>
</dbReference>
<dbReference type="Gene3D" id="2.30.40.10">
    <property type="entry name" value="Urease, subunit C, domain 1"/>
    <property type="match status" value="1"/>
</dbReference>
<dbReference type="Gene3D" id="3.10.310.70">
    <property type="match status" value="1"/>
</dbReference>
<dbReference type="InterPro" id="IPR011059">
    <property type="entry name" value="Metal-dep_hydrolase_composite"/>
</dbReference>
<dbReference type="EMBL" id="PVZF01000008">
    <property type="protein sequence ID" value="PRY13619.1"/>
    <property type="molecule type" value="Genomic_DNA"/>
</dbReference>
<dbReference type="PANTHER" id="PTHR22642">
    <property type="entry name" value="IMIDAZOLONEPROPIONASE"/>
    <property type="match status" value="1"/>
</dbReference>
<organism evidence="2 3">
    <name type="scientific">Kineococcus rhizosphaerae</name>
    <dbReference type="NCBI Taxonomy" id="559628"/>
    <lineage>
        <taxon>Bacteria</taxon>
        <taxon>Bacillati</taxon>
        <taxon>Actinomycetota</taxon>
        <taxon>Actinomycetes</taxon>
        <taxon>Kineosporiales</taxon>
        <taxon>Kineosporiaceae</taxon>
        <taxon>Kineococcus</taxon>
    </lineage>
</organism>
<reference evidence="2 3" key="1">
    <citation type="submission" date="2018-03" db="EMBL/GenBank/DDBJ databases">
        <title>Genomic Encyclopedia of Archaeal and Bacterial Type Strains, Phase II (KMG-II): from individual species to whole genera.</title>
        <authorList>
            <person name="Goeker M."/>
        </authorList>
    </citation>
    <scope>NUCLEOTIDE SEQUENCE [LARGE SCALE GENOMIC DNA]</scope>
    <source>
        <strain evidence="2 3">DSM 19711</strain>
    </source>
</reference>
<dbReference type="GO" id="GO:0016810">
    <property type="term" value="F:hydrolase activity, acting on carbon-nitrogen (but not peptide) bonds"/>
    <property type="evidence" value="ECO:0007669"/>
    <property type="project" value="InterPro"/>
</dbReference>
<gene>
    <name evidence="2" type="ORF">CLV37_108290</name>
</gene>
<dbReference type="Proteomes" id="UP000238083">
    <property type="component" value="Unassembled WGS sequence"/>
</dbReference>
<dbReference type="RefSeq" id="WP_106212541.1">
    <property type="nucleotide sequence ID" value="NZ_PVZF01000008.1"/>
</dbReference>
<dbReference type="PANTHER" id="PTHR22642:SF2">
    <property type="entry name" value="PROTEIN LONG AFTER FAR-RED 3"/>
    <property type="match status" value="1"/>
</dbReference>
<dbReference type="AlphaFoldDB" id="A0A2T0R226"/>
<evidence type="ECO:0000313" key="3">
    <source>
        <dbReference type="Proteomes" id="UP000238083"/>
    </source>
</evidence>
<feature type="domain" description="Amidohydrolase 3" evidence="1">
    <location>
        <begin position="54"/>
        <end position="548"/>
    </location>
</feature>
<dbReference type="InterPro" id="IPR032466">
    <property type="entry name" value="Metal_Hydrolase"/>
</dbReference>
<name>A0A2T0R226_9ACTN</name>
<keyword evidence="3" id="KW-1185">Reference proteome</keyword>
<evidence type="ECO:0000313" key="2">
    <source>
        <dbReference type="EMBL" id="PRY13619.1"/>
    </source>
</evidence>
<sequence>MTAPDLLFTGGAVLTMDGSGDRDGVASVLAVAGGKVAAVGGAELLATRGPRTAVVDLAGGAVLPGFQDSHVHAVAGGLQQLDCDLSGVHGADAYRRLIAGHAARHDGAWVEGAGWYGDVFDGGFPTREFLDELVPDRPAAFASHDCHSLWVNSRALELAGIDERTPDPADGRIVRDTAGRPTGLLLEGAVDLVNHLRPTIDEDRLRRALRQAQDSLHAVGITAWQDAIIGEALGLPDNHDVYRAASDEGWLTSRVTGALWWPRGGGPQDVERLVARRASSRGRFTTTAVKIVQDGVCENLTAALGRPYVGHPGETGLSFFDPDVLREDVRDLVAAGFDLHLHAVGDRAVRECLDALEPVHPQQVRGDLRHQIAHIDLIDPADVERMARLGVIANIQPLWARQDPVLVDTKLPYLDEGHRHAHFVFGALHRAGVALAMGSDWPVSDPTPLWGVHTAVNRTAPPADPHALDERSQHDPLLPGERLPVLTALQGYTRVAARANRLDHVSGTLTPGLDADLVVLDRNPLEVPAAELGTLRVRATAVAGEFVHEAWDRTPTARPTPTA</sequence>